<accession>A0AAV4FE52</accession>
<feature type="region of interest" description="Disordered" evidence="1">
    <location>
        <begin position="54"/>
        <end position="131"/>
    </location>
</feature>
<evidence type="ECO:0000313" key="3">
    <source>
        <dbReference type="Proteomes" id="UP000762676"/>
    </source>
</evidence>
<feature type="region of interest" description="Disordered" evidence="1">
    <location>
        <begin position="393"/>
        <end position="499"/>
    </location>
</feature>
<organism evidence="2 3">
    <name type="scientific">Elysia marginata</name>
    <dbReference type="NCBI Taxonomy" id="1093978"/>
    <lineage>
        <taxon>Eukaryota</taxon>
        <taxon>Metazoa</taxon>
        <taxon>Spiralia</taxon>
        <taxon>Lophotrochozoa</taxon>
        <taxon>Mollusca</taxon>
        <taxon>Gastropoda</taxon>
        <taxon>Heterobranchia</taxon>
        <taxon>Euthyneura</taxon>
        <taxon>Panpulmonata</taxon>
        <taxon>Sacoglossa</taxon>
        <taxon>Placobranchoidea</taxon>
        <taxon>Plakobranchidae</taxon>
        <taxon>Elysia</taxon>
    </lineage>
</organism>
<feature type="compositionally biased region" description="Polar residues" evidence="1">
    <location>
        <begin position="89"/>
        <end position="131"/>
    </location>
</feature>
<feature type="compositionally biased region" description="Basic and acidic residues" evidence="1">
    <location>
        <begin position="471"/>
        <end position="482"/>
    </location>
</feature>
<feature type="compositionally biased region" description="Polar residues" evidence="1">
    <location>
        <begin position="441"/>
        <end position="470"/>
    </location>
</feature>
<comment type="caution">
    <text evidence="2">The sequence shown here is derived from an EMBL/GenBank/DDBJ whole genome shotgun (WGS) entry which is preliminary data.</text>
</comment>
<feature type="compositionally biased region" description="Low complexity" evidence="1">
    <location>
        <begin position="601"/>
        <end position="619"/>
    </location>
</feature>
<reference evidence="2 3" key="1">
    <citation type="journal article" date="2021" name="Elife">
        <title>Chloroplast acquisition without the gene transfer in kleptoplastic sea slugs, Plakobranchus ocellatus.</title>
        <authorList>
            <person name="Maeda T."/>
            <person name="Takahashi S."/>
            <person name="Yoshida T."/>
            <person name="Shimamura S."/>
            <person name="Takaki Y."/>
            <person name="Nagai Y."/>
            <person name="Toyoda A."/>
            <person name="Suzuki Y."/>
            <person name="Arimoto A."/>
            <person name="Ishii H."/>
            <person name="Satoh N."/>
            <person name="Nishiyama T."/>
            <person name="Hasebe M."/>
            <person name="Maruyama T."/>
            <person name="Minagawa J."/>
            <person name="Obokata J."/>
            <person name="Shigenobu S."/>
        </authorList>
    </citation>
    <scope>NUCLEOTIDE SEQUENCE [LARGE SCALE GENOMIC DNA]</scope>
</reference>
<protein>
    <recommendedName>
        <fullName evidence="4">CTCK domain-containing protein</fullName>
    </recommendedName>
</protein>
<evidence type="ECO:0000313" key="2">
    <source>
        <dbReference type="EMBL" id="GFR71050.1"/>
    </source>
</evidence>
<keyword evidence="3" id="KW-1185">Reference proteome</keyword>
<name>A0AAV4FE52_9GAST</name>
<sequence>MGYVQCSGHTQRRLRTDAEVLVPNYQDKLLQWVVTLLAVAITFGQGAEPAIDLGSSGPAPFSREPRIVVTPGPPASSGPLPIFRKPSSPLDSFPSSETTPSDNGSNQPTQAPASSLSGNNAYQNQPQTGNIDNSISIVSATNKTPIVEDPDNPLILNSNDIFKNVPNLVGKGQVKDDVNTDRIGIKRPGNTERTNLLEIGNPSGNINTVLSNKDKMPEQSVQILNNAGSIGSTSSRKTNFGSGSTEANLKNAIPQGNRLINADSGQTLLDFQPDRTSLYVSVPRPLQVSPAPVCTFPQKFGQDQFELSTSEFGFPKSIVQQALKDSVAEAVLNLLTDIMYEGVMATQVSGYPRRGHTLIKNGLQQDQSLFGSRNIIGLATRAQKAVRPLSSPFGDIDSSFQQGDVGASDNEFRLTSGFGESSQNQNYGNEGSPRASDSKNKNVSGTSVNSQEQYNETQGSAAQEKGSNNRSHVESQGRDEITRSLLSPSPAPTFKSRMSSLPATDFGGFETFNENSPFLQPTGRRRSLLQGGDLNRDGNNIDRLFPPKTSDMFLDSPPSPVGGDAGDAPFISYNDIRLSKNGDSPFSFDSKSLFGSLPSSPFRSSFSGGSNQGSSFSPSLGGGNVGSGNQRGFSSFATSDFDAPGGLFTIGSKNDNRDPSQTVSNQGKTNSRFEFPRMLSRKKRQLRGNPDEKRVKPTCSPTYKLLRQYKNYNAACFVVMPESQGVYFAECSNSPCSGCRFEGGASRCMAERVPMWVWSYCEAGPNKGKVMPDRVQVAMTCSCKTTLCKSALNGR</sequence>
<feature type="region of interest" description="Disordered" evidence="1">
    <location>
        <begin position="512"/>
        <end position="568"/>
    </location>
</feature>
<dbReference type="AlphaFoldDB" id="A0AAV4FE52"/>
<dbReference type="EMBL" id="BMAT01004252">
    <property type="protein sequence ID" value="GFR71050.1"/>
    <property type="molecule type" value="Genomic_DNA"/>
</dbReference>
<evidence type="ECO:0000256" key="1">
    <source>
        <dbReference type="SAM" id="MobiDB-lite"/>
    </source>
</evidence>
<feature type="region of interest" description="Disordered" evidence="1">
    <location>
        <begin position="647"/>
        <end position="695"/>
    </location>
</feature>
<feature type="compositionally biased region" description="Polar residues" evidence="1">
    <location>
        <begin position="659"/>
        <end position="672"/>
    </location>
</feature>
<proteinExistence type="predicted"/>
<feature type="region of interest" description="Disordered" evidence="1">
    <location>
        <begin position="601"/>
        <end position="628"/>
    </location>
</feature>
<feature type="compositionally biased region" description="Polar residues" evidence="1">
    <location>
        <begin position="418"/>
        <end position="429"/>
    </location>
</feature>
<evidence type="ECO:0008006" key="4">
    <source>
        <dbReference type="Google" id="ProtNLM"/>
    </source>
</evidence>
<gene>
    <name evidence="2" type="ORF">ElyMa_002086800</name>
</gene>
<dbReference type="Proteomes" id="UP000762676">
    <property type="component" value="Unassembled WGS sequence"/>
</dbReference>